<evidence type="ECO:0008006" key="3">
    <source>
        <dbReference type="Google" id="ProtNLM"/>
    </source>
</evidence>
<organism evidence="1 2">
    <name type="scientific">Syntrophomonas wolfei subsp. wolfei (strain DSM 2245B / Goettingen)</name>
    <dbReference type="NCBI Taxonomy" id="335541"/>
    <lineage>
        <taxon>Bacteria</taxon>
        <taxon>Bacillati</taxon>
        <taxon>Bacillota</taxon>
        <taxon>Clostridia</taxon>
        <taxon>Eubacteriales</taxon>
        <taxon>Syntrophomonadaceae</taxon>
        <taxon>Syntrophomonas</taxon>
    </lineage>
</organism>
<dbReference type="Pfam" id="PF12953">
    <property type="entry name" value="DUF3842"/>
    <property type="match status" value="1"/>
</dbReference>
<reference evidence="2" key="1">
    <citation type="journal article" date="2010" name="Environ. Microbiol.">
        <title>The genome of Syntrophomonas wolfei: new insights into syntrophic metabolism and biohydrogen production.</title>
        <authorList>
            <person name="Sieber J.R."/>
            <person name="Sims D.R."/>
            <person name="Han C."/>
            <person name="Kim E."/>
            <person name="Lykidis A."/>
            <person name="Lapidus A.L."/>
            <person name="McDonnald E."/>
            <person name="Rohlin L."/>
            <person name="Culley D.E."/>
            <person name="Gunsalus R."/>
            <person name="McInerney M.J."/>
        </authorList>
    </citation>
    <scope>NUCLEOTIDE SEQUENCE [LARGE SCALE GENOMIC DNA]</scope>
    <source>
        <strain evidence="2">DSM 2245B / Goettingen</strain>
    </source>
</reference>
<dbReference type="Proteomes" id="UP000001968">
    <property type="component" value="Chromosome"/>
</dbReference>
<dbReference type="HOGENOM" id="CLU_130373_0_0_9"/>
<dbReference type="OrthoDB" id="9797117at2"/>
<dbReference type="EMBL" id="CP000448">
    <property type="protein sequence ID" value="ABI68373.1"/>
    <property type="molecule type" value="Genomic_DNA"/>
</dbReference>
<evidence type="ECO:0000313" key="1">
    <source>
        <dbReference type="EMBL" id="ABI68373.1"/>
    </source>
</evidence>
<proteinExistence type="predicted"/>
<evidence type="ECO:0000313" key="2">
    <source>
        <dbReference type="Proteomes" id="UP000001968"/>
    </source>
</evidence>
<sequence>MKIAVIDGQGGGIGRVIVEKLRNELGQSCSIIALGTNAVASSMMLKAGANEGASGENAVTYSLKRADIIAGSVAILAANSYSGELTPRMAEAIASSEAIKILIPLNRCGIEISGANDEPLPIQVDHLVNRVKNIYDRISSSPSF</sequence>
<dbReference type="DNASU" id="4281780"/>
<protein>
    <recommendedName>
        <fullName evidence="3">DUF3842 domain-containing protein</fullName>
    </recommendedName>
</protein>
<name>Q0AY31_SYNWW</name>
<dbReference type="eggNOG" id="ENOG503194H">
    <property type="taxonomic scope" value="Bacteria"/>
</dbReference>
<dbReference type="AlphaFoldDB" id="Q0AY31"/>
<accession>Q0AY31</accession>
<dbReference type="RefSeq" id="WP_011640477.1">
    <property type="nucleotide sequence ID" value="NC_008346.1"/>
</dbReference>
<gene>
    <name evidence="1" type="ordered locus">Swol_1063</name>
</gene>
<keyword evidence="2" id="KW-1185">Reference proteome</keyword>
<dbReference type="InterPro" id="IPR024208">
    <property type="entry name" value="DUF3842"/>
</dbReference>
<dbReference type="KEGG" id="swo:Swol_1063"/>